<keyword evidence="4" id="KW-0479">Metal-binding</keyword>
<dbReference type="InterPro" id="IPR001041">
    <property type="entry name" value="2Fe-2S_ferredoxin-type"/>
</dbReference>
<keyword evidence="6" id="KW-0408">Iron</keyword>
<dbReference type="InterPro" id="IPR017938">
    <property type="entry name" value="Riboflavin_synthase-like_b-brl"/>
</dbReference>
<dbReference type="PROSITE" id="PS51384">
    <property type="entry name" value="FAD_FR"/>
    <property type="match status" value="1"/>
</dbReference>
<dbReference type="InterPro" id="IPR001433">
    <property type="entry name" value="OxRdtase_FAD/NAD-bd"/>
</dbReference>
<name>A0ABW6KTI7_9ACTN</name>
<evidence type="ECO:0000259" key="8">
    <source>
        <dbReference type="PROSITE" id="PS51085"/>
    </source>
</evidence>
<keyword evidence="2" id="KW-0285">Flavoprotein</keyword>
<comment type="cofactor">
    <cofactor evidence="1">
        <name>FAD</name>
        <dbReference type="ChEBI" id="CHEBI:57692"/>
    </cofactor>
</comment>
<evidence type="ECO:0000313" key="11">
    <source>
        <dbReference type="Proteomes" id="UP001601197"/>
    </source>
</evidence>
<evidence type="ECO:0000313" key="10">
    <source>
        <dbReference type="EMBL" id="MFE9171111.1"/>
    </source>
</evidence>
<evidence type="ECO:0000256" key="6">
    <source>
        <dbReference type="ARBA" id="ARBA00023004"/>
    </source>
</evidence>
<dbReference type="PANTHER" id="PTHR47354:SF1">
    <property type="entry name" value="CARNITINE MONOOXYGENASE REDUCTASE SUBUNIT"/>
    <property type="match status" value="1"/>
</dbReference>
<dbReference type="InterPro" id="IPR050415">
    <property type="entry name" value="MRET"/>
</dbReference>
<comment type="caution">
    <text evidence="10">The sequence shown here is derived from an EMBL/GenBank/DDBJ whole genome shotgun (WGS) entry which is preliminary data.</text>
</comment>
<dbReference type="Gene3D" id="3.10.20.30">
    <property type="match status" value="1"/>
</dbReference>
<dbReference type="InterPro" id="IPR036010">
    <property type="entry name" value="2Fe-2S_ferredoxin-like_sf"/>
</dbReference>
<feature type="domain" description="2Fe-2S ferredoxin-type" evidence="8">
    <location>
        <begin position="239"/>
        <end position="324"/>
    </location>
</feature>
<evidence type="ECO:0000256" key="4">
    <source>
        <dbReference type="ARBA" id="ARBA00022723"/>
    </source>
</evidence>
<dbReference type="InterPro" id="IPR039261">
    <property type="entry name" value="FNR_nucleotide-bd"/>
</dbReference>
<dbReference type="RefSeq" id="WP_388347793.1">
    <property type="nucleotide sequence ID" value="NZ_JBIAFJ010000013.1"/>
</dbReference>
<feature type="domain" description="FAD-binding FR-type" evidence="9">
    <location>
        <begin position="10"/>
        <end position="112"/>
    </location>
</feature>
<dbReference type="SUPFAM" id="SSF52343">
    <property type="entry name" value="Ferredoxin reductase-like, C-terminal NADP-linked domain"/>
    <property type="match status" value="1"/>
</dbReference>
<proteinExistence type="predicted"/>
<dbReference type="InterPro" id="IPR006058">
    <property type="entry name" value="2Fe2S_fd_BS"/>
</dbReference>
<evidence type="ECO:0000256" key="7">
    <source>
        <dbReference type="ARBA" id="ARBA00023014"/>
    </source>
</evidence>
<dbReference type="InterPro" id="IPR017927">
    <property type="entry name" value="FAD-bd_FR_type"/>
</dbReference>
<dbReference type="Gene3D" id="3.40.50.80">
    <property type="entry name" value="Nucleotide-binding domain of ferredoxin-NADP reductase (FNR) module"/>
    <property type="match status" value="1"/>
</dbReference>
<keyword evidence="5" id="KW-0560">Oxidoreductase</keyword>
<organism evidence="10 11">
    <name type="scientific">Streptomyces kebangsaanensis</name>
    <dbReference type="NCBI Taxonomy" id="864058"/>
    <lineage>
        <taxon>Bacteria</taxon>
        <taxon>Bacillati</taxon>
        <taxon>Actinomycetota</taxon>
        <taxon>Actinomycetes</taxon>
        <taxon>Kitasatosporales</taxon>
        <taxon>Streptomycetaceae</taxon>
        <taxon>Streptomyces</taxon>
    </lineage>
</organism>
<dbReference type="Pfam" id="PF00175">
    <property type="entry name" value="NAD_binding_1"/>
    <property type="match status" value="1"/>
</dbReference>
<evidence type="ECO:0000256" key="5">
    <source>
        <dbReference type="ARBA" id="ARBA00023002"/>
    </source>
</evidence>
<dbReference type="CDD" id="cd00207">
    <property type="entry name" value="fer2"/>
    <property type="match status" value="1"/>
</dbReference>
<dbReference type="PANTHER" id="PTHR47354">
    <property type="entry name" value="NADH OXIDOREDUCTASE HCR"/>
    <property type="match status" value="1"/>
</dbReference>
<keyword evidence="7" id="KW-0411">Iron-sulfur</keyword>
<reference evidence="10 11" key="1">
    <citation type="submission" date="2024-10" db="EMBL/GenBank/DDBJ databases">
        <title>The Natural Products Discovery Center: Release of the First 8490 Sequenced Strains for Exploring Actinobacteria Biosynthetic Diversity.</title>
        <authorList>
            <person name="Kalkreuter E."/>
            <person name="Kautsar S.A."/>
            <person name="Yang D."/>
            <person name="Bader C.D."/>
            <person name="Teijaro C.N."/>
            <person name="Fluegel L."/>
            <person name="Davis C.M."/>
            <person name="Simpson J.R."/>
            <person name="Lauterbach L."/>
            <person name="Steele A.D."/>
            <person name="Gui C."/>
            <person name="Meng S."/>
            <person name="Li G."/>
            <person name="Viehrig K."/>
            <person name="Ye F."/>
            <person name="Su P."/>
            <person name="Kiefer A.F."/>
            <person name="Nichols A."/>
            <person name="Cepeda A.J."/>
            <person name="Yan W."/>
            <person name="Fan B."/>
            <person name="Jiang Y."/>
            <person name="Adhikari A."/>
            <person name="Zheng C.-J."/>
            <person name="Schuster L."/>
            <person name="Cowan T.M."/>
            <person name="Smanski M.J."/>
            <person name="Chevrette M.G."/>
            <person name="De Carvalho L.P.S."/>
            <person name="Shen B."/>
        </authorList>
    </citation>
    <scope>NUCLEOTIDE SEQUENCE [LARGE SCALE GENOMIC DNA]</scope>
    <source>
        <strain evidence="10 11">NPDC007147</strain>
    </source>
</reference>
<dbReference type="InterPro" id="IPR012675">
    <property type="entry name" value="Beta-grasp_dom_sf"/>
</dbReference>
<sequence>MAAAPVADGEQRLRLRVAALVWEAEGVVSVHLRRPDGGDLPAWEPGAHVDLCLPGSVTRQYSLDGPPADRSVWRVSVLREPASRGGSRTVHEILRPGEEVEVTGPRNRFPLVDAPEYLFVAGGIGITPLLPMLERAASRGVRWSLLYGGRTRASMAFLPELARYGDRVRVRPQDEYGLLDLEPFLGTPREGTAVYCCGPEPLLAAVERLCAPWPPGTLHTERFAAVPREPAGGDADGEFEVVLQRTGRTVTVPAGRTILDALEEQGIEAPNSCREGICGTCETKVVEGVPDHRDSLLSPEERAANDTMMICVGRARCSRLVLDL</sequence>
<dbReference type="PRINTS" id="PR00409">
    <property type="entry name" value="PHDIOXRDTASE"/>
</dbReference>
<keyword evidence="3" id="KW-0001">2Fe-2S</keyword>
<evidence type="ECO:0000259" key="9">
    <source>
        <dbReference type="PROSITE" id="PS51384"/>
    </source>
</evidence>
<evidence type="ECO:0000256" key="2">
    <source>
        <dbReference type="ARBA" id="ARBA00022630"/>
    </source>
</evidence>
<dbReference type="Gene3D" id="2.40.30.10">
    <property type="entry name" value="Translation factors"/>
    <property type="match status" value="1"/>
</dbReference>
<dbReference type="EMBL" id="JBIAFJ010000013">
    <property type="protein sequence ID" value="MFE9171111.1"/>
    <property type="molecule type" value="Genomic_DNA"/>
</dbReference>
<dbReference type="SUPFAM" id="SSF54292">
    <property type="entry name" value="2Fe-2S ferredoxin-like"/>
    <property type="match status" value="1"/>
</dbReference>
<gene>
    <name evidence="10" type="ORF">ACFYNZ_16565</name>
</gene>
<protein>
    <submittedName>
        <fullName evidence="10">PDR/VanB family oxidoreductase</fullName>
    </submittedName>
</protein>
<dbReference type="PROSITE" id="PS00197">
    <property type="entry name" value="2FE2S_FER_1"/>
    <property type="match status" value="1"/>
</dbReference>
<dbReference type="Proteomes" id="UP001601197">
    <property type="component" value="Unassembled WGS sequence"/>
</dbReference>
<dbReference type="Pfam" id="PF00111">
    <property type="entry name" value="Fer2"/>
    <property type="match status" value="1"/>
</dbReference>
<accession>A0ABW6KTI7</accession>
<evidence type="ECO:0000256" key="1">
    <source>
        <dbReference type="ARBA" id="ARBA00001974"/>
    </source>
</evidence>
<dbReference type="CDD" id="cd06185">
    <property type="entry name" value="PDR_like"/>
    <property type="match status" value="1"/>
</dbReference>
<dbReference type="SUPFAM" id="SSF63380">
    <property type="entry name" value="Riboflavin synthase domain-like"/>
    <property type="match status" value="1"/>
</dbReference>
<keyword evidence="11" id="KW-1185">Reference proteome</keyword>
<evidence type="ECO:0000256" key="3">
    <source>
        <dbReference type="ARBA" id="ARBA00022714"/>
    </source>
</evidence>
<dbReference type="PROSITE" id="PS51085">
    <property type="entry name" value="2FE2S_FER_2"/>
    <property type="match status" value="1"/>
</dbReference>